<sequence length="122" mass="12532">MSGKFDMKVVIDPVTTPLLHARLTESTSYRERAAVLRHLAEAALRGAPVQTTTGAVDTAATASRAAMSSPYAPLPSTSRNPPPTEPAVSLLPVAADAEPGTGDGSLDGHNVDALADAFGGYF</sequence>
<feature type="compositionally biased region" description="Low complexity" evidence="1">
    <location>
        <begin position="51"/>
        <end position="69"/>
    </location>
</feature>
<dbReference type="EMBL" id="JANSLM010000021">
    <property type="protein sequence ID" value="MDT8843011.1"/>
    <property type="molecule type" value="Genomic_DNA"/>
</dbReference>
<reference evidence="2" key="1">
    <citation type="submission" date="2022-08" db="EMBL/GenBank/DDBJ databases">
        <authorList>
            <person name="Kim S.-J."/>
        </authorList>
    </citation>
    <scope>NUCLEOTIDE SEQUENCE</scope>
    <source>
        <strain evidence="2">KJ</strain>
    </source>
</reference>
<dbReference type="AlphaFoldDB" id="A0AAP5UYF3"/>
<proteinExistence type="predicted"/>
<feature type="region of interest" description="Disordered" evidence="1">
    <location>
        <begin position="51"/>
        <end position="108"/>
    </location>
</feature>
<protein>
    <submittedName>
        <fullName evidence="2">Uncharacterized protein</fullName>
    </submittedName>
</protein>
<name>A0AAP5UYF3_9BURK</name>
<dbReference type="RefSeq" id="WP_315697451.1">
    <property type="nucleotide sequence ID" value="NZ_JANSLM010000021.1"/>
</dbReference>
<accession>A0AAP5UYF3</accession>
<organism evidence="2 3">
    <name type="scientific">Paraburkholderia fungorum</name>
    <dbReference type="NCBI Taxonomy" id="134537"/>
    <lineage>
        <taxon>Bacteria</taxon>
        <taxon>Pseudomonadati</taxon>
        <taxon>Pseudomonadota</taxon>
        <taxon>Betaproteobacteria</taxon>
        <taxon>Burkholderiales</taxon>
        <taxon>Burkholderiaceae</taxon>
        <taxon>Paraburkholderia</taxon>
    </lineage>
</organism>
<dbReference type="Proteomes" id="UP001246473">
    <property type="component" value="Unassembled WGS sequence"/>
</dbReference>
<gene>
    <name evidence="2" type="ORF">ParKJ_36850</name>
</gene>
<evidence type="ECO:0000256" key="1">
    <source>
        <dbReference type="SAM" id="MobiDB-lite"/>
    </source>
</evidence>
<evidence type="ECO:0000313" key="2">
    <source>
        <dbReference type="EMBL" id="MDT8843011.1"/>
    </source>
</evidence>
<comment type="caution">
    <text evidence="2">The sequence shown here is derived from an EMBL/GenBank/DDBJ whole genome shotgun (WGS) entry which is preliminary data.</text>
</comment>
<evidence type="ECO:0000313" key="3">
    <source>
        <dbReference type="Proteomes" id="UP001246473"/>
    </source>
</evidence>